<dbReference type="PROSITE" id="PS00798">
    <property type="entry name" value="ALDOKETO_REDUCTASE_1"/>
    <property type="match status" value="1"/>
</dbReference>
<evidence type="ECO:0000313" key="8">
    <source>
        <dbReference type="EMBL" id="MCY1594626.1"/>
    </source>
</evidence>
<dbReference type="PROSITE" id="PS00062">
    <property type="entry name" value="ALDOKETO_REDUCTASE_2"/>
    <property type="match status" value="1"/>
</dbReference>
<organism evidence="8 9">
    <name type="scientific">Staphylococcus pettenkoferi</name>
    <dbReference type="NCBI Taxonomy" id="170573"/>
    <lineage>
        <taxon>Bacteria</taxon>
        <taxon>Bacillati</taxon>
        <taxon>Bacillota</taxon>
        <taxon>Bacilli</taxon>
        <taxon>Bacillales</taxon>
        <taxon>Staphylococcaceae</taxon>
        <taxon>Staphylococcus</taxon>
    </lineage>
</organism>
<evidence type="ECO:0000256" key="5">
    <source>
        <dbReference type="PIRSR" id="PIRSR000097-2"/>
    </source>
</evidence>
<dbReference type="Pfam" id="PF00248">
    <property type="entry name" value="Aldo_ket_red"/>
    <property type="match status" value="1"/>
</dbReference>
<accession>A0A9Q4H4R2</accession>
<evidence type="ECO:0000256" key="3">
    <source>
        <dbReference type="ARBA" id="ARBA00023002"/>
    </source>
</evidence>
<keyword evidence="2" id="KW-0521">NADP</keyword>
<dbReference type="FunFam" id="3.20.20.100:FF:000015">
    <property type="entry name" value="Oxidoreductase, aldo/keto reductase family"/>
    <property type="match status" value="1"/>
</dbReference>
<evidence type="ECO:0000256" key="2">
    <source>
        <dbReference type="ARBA" id="ARBA00022857"/>
    </source>
</evidence>
<feature type="binding site" evidence="5">
    <location>
        <position position="113"/>
    </location>
    <ligand>
        <name>substrate</name>
    </ligand>
</feature>
<evidence type="ECO:0000313" key="9">
    <source>
        <dbReference type="Proteomes" id="UP001081438"/>
    </source>
</evidence>
<evidence type="ECO:0000256" key="4">
    <source>
        <dbReference type="PIRSR" id="PIRSR000097-1"/>
    </source>
</evidence>
<comment type="caution">
    <text evidence="8">The sequence shown here is derived from an EMBL/GenBank/DDBJ whole genome shotgun (WGS) entry which is preliminary data.</text>
</comment>
<dbReference type="AlphaFoldDB" id="A0A9Q4H4R2"/>
<protein>
    <submittedName>
        <fullName evidence="8">Aldo/keto reductase</fullName>
    </submittedName>
</protein>
<dbReference type="InterPro" id="IPR023210">
    <property type="entry name" value="NADP_OxRdtase_dom"/>
</dbReference>
<dbReference type="Gene3D" id="3.20.20.100">
    <property type="entry name" value="NADP-dependent oxidoreductase domain"/>
    <property type="match status" value="1"/>
</dbReference>
<feature type="active site" description="Proton donor" evidence="4">
    <location>
        <position position="50"/>
    </location>
</feature>
<dbReference type="PRINTS" id="PR00069">
    <property type="entry name" value="ALDKETRDTASE"/>
</dbReference>
<name>A0A9Q4H4R2_9STAP</name>
<feature type="site" description="Lowers pKa of active site Tyr" evidence="6">
    <location>
        <position position="75"/>
    </location>
</feature>
<reference evidence="8" key="1">
    <citation type="journal article" date="2022" name="Int. J. Mol. Sci.">
        <title>Phenotypic and genotypic virulence characterisation of Staphylococcus pettenkoferi strains isolated from human bloodstream and diabetic foot infections.</title>
        <authorList>
            <person name="Magnan C."/>
        </authorList>
    </citation>
    <scope>NUCLEOTIDE SEQUENCE</scope>
    <source>
        <strain evidence="8">NSP020P</strain>
    </source>
</reference>
<feature type="domain" description="NADP-dependent oxidoreductase" evidence="7">
    <location>
        <begin position="18"/>
        <end position="266"/>
    </location>
</feature>
<dbReference type="GO" id="GO:0016616">
    <property type="term" value="F:oxidoreductase activity, acting on the CH-OH group of donors, NAD or NADP as acceptor"/>
    <property type="evidence" value="ECO:0007669"/>
    <property type="project" value="UniProtKB-ARBA"/>
</dbReference>
<dbReference type="SUPFAM" id="SSF51430">
    <property type="entry name" value="NAD(P)-linked oxidoreductase"/>
    <property type="match status" value="1"/>
</dbReference>
<sequence>MVQDTYYLNNGYPMPKIGLGVYKITDEEMETAVETAIEAGYRAFDTAYFYGNEQALGRALKHSGVDREGLFITSKLWNDYQGYEQTLTYFEKSLENLGTDYLGTDYLDLYLIHWPCEEDELFIESYKALEQLYHDGKIRAIGVCNFKPHHLERLMAETDVTPAVNQIECHPYFNQQETQDFCDKHDIAVTAWMPLMRNRGLLDHPTVVNIAERYDKTPAQIVLRWHLAHNRIIIPKSKTPERIRENYDILDFNLELTDIAEIDSLDQGARQGKDPDEVRIGTLK</sequence>
<gene>
    <name evidence="8" type="ORF">NW112_05195</name>
</gene>
<dbReference type="PIRSF" id="PIRSF000097">
    <property type="entry name" value="AKR"/>
    <property type="match status" value="1"/>
</dbReference>
<evidence type="ECO:0000256" key="1">
    <source>
        <dbReference type="ARBA" id="ARBA00007905"/>
    </source>
</evidence>
<dbReference type="InterPro" id="IPR036812">
    <property type="entry name" value="NAD(P)_OxRdtase_dom_sf"/>
</dbReference>
<dbReference type="CDD" id="cd19071">
    <property type="entry name" value="AKR_AKR1-5-like"/>
    <property type="match status" value="1"/>
</dbReference>
<dbReference type="PANTHER" id="PTHR43827:SF3">
    <property type="entry name" value="NADP-DEPENDENT OXIDOREDUCTASE DOMAIN-CONTAINING PROTEIN"/>
    <property type="match status" value="1"/>
</dbReference>
<evidence type="ECO:0000259" key="7">
    <source>
        <dbReference type="Pfam" id="PF00248"/>
    </source>
</evidence>
<evidence type="ECO:0000256" key="6">
    <source>
        <dbReference type="PIRSR" id="PIRSR000097-3"/>
    </source>
</evidence>
<comment type="similarity">
    <text evidence="1">Belongs to the aldo/keto reductase family.</text>
</comment>
<dbReference type="EMBL" id="JANSKX010000014">
    <property type="protein sequence ID" value="MCY1594626.1"/>
    <property type="molecule type" value="Genomic_DNA"/>
</dbReference>
<dbReference type="PROSITE" id="PS00063">
    <property type="entry name" value="ALDOKETO_REDUCTASE_3"/>
    <property type="match status" value="1"/>
</dbReference>
<dbReference type="PANTHER" id="PTHR43827">
    <property type="entry name" value="2,5-DIKETO-D-GLUCONIC ACID REDUCTASE"/>
    <property type="match status" value="1"/>
</dbReference>
<dbReference type="InterPro" id="IPR020471">
    <property type="entry name" value="AKR"/>
</dbReference>
<dbReference type="RefSeq" id="WP_268218423.1">
    <property type="nucleotide sequence ID" value="NZ_JANSKX010000014.1"/>
</dbReference>
<dbReference type="Proteomes" id="UP001081438">
    <property type="component" value="Unassembled WGS sequence"/>
</dbReference>
<proteinExistence type="inferred from homology"/>
<keyword evidence="3" id="KW-0560">Oxidoreductase</keyword>
<dbReference type="InterPro" id="IPR018170">
    <property type="entry name" value="Aldo/ket_reductase_CS"/>
</dbReference>